<evidence type="ECO:0000313" key="6">
    <source>
        <dbReference type="EMBL" id="PPQ28436.1"/>
    </source>
</evidence>
<dbReference type="InterPro" id="IPR006311">
    <property type="entry name" value="TAT_signal"/>
</dbReference>
<keyword evidence="2 4" id="KW-0732">Signal</keyword>
<dbReference type="RefSeq" id="WP_104521386.1">
    <property type="nucleotide sequence ID" value="NZ_NHRY01000243.1"/>
</dbReference>
<keyword evidence="3" id="KW-0813">Transport</keyword>
<dbReference type="AlphaFoldDB" id="A0A2S6N1G9"/>
<reference evidence="6 7" key="1">
    <citation type="journal article" date="2018" name="Arch. Microbiol.">
        <title>New insights into the metabolic potential of the phototrophic purple bacterium Rhodopila globiformis DSM 161(T) from its draft genome sequence and evidence for a vanadium-dependent nitrogenase.</title>
        <authorList>
            <person name="Imhoff J.F."/>
            <person name="Rahn T."/>
            <person name="Kunzel S."/>
            <person name="Neulinger S.C."/>
        </authorList>
    </citation>
    <scope>NUCLEOTIDE SEQUENCE [LARGE SCALE GENOMIC DNA]</scope>
    <source>
        <strain evidence="6 7">DSM 161</strain>
    </source>
</reference>
<dbReference type="InterPro" id="IPR051010">
    <property type="entry name" value="BCAA_transport"/>
</dbReference>
<comment type="similarity">
    <text evidence="1">Belongs to the leucine-binding protein family.</text>
</comment>
<dbReference type="InterPro" id="IPR028081">
    <property type="entry name" value="Leu-bd"/>
</dbReference>
<evidence type="ECO:0000259" key="5">
    <source>
        <dbReference type="Pfam" id="PF13458"/>
    </source>
</evidence>
<evidence type="ECO:0000313" key="7">
    <source>
        <dbReference type="Proteomes" id="UP000239724"/>
    </source>
</evidence>
<feature type="signal peptide" evidence="4">
    <location>
        <begin position="1"/>
        <end position="35"/>
    </location>
</feature>
<dbReference type="SUPFAM" id="SSF53822">
    <property type="entry name" value="Periplasmic binding protein-like I"/>
    <property type="match status" value="1"/>
</dbReference>
<dbReference type="PANTHER" id="PTHR30483:SF6">
    <property type="entry name" value="PERIPLASMIC BINDING PROTEIN OF ABC TRANSPORTER FOR NATURAL AMINO ACIDS"/>
    <property type="match status" value="1"/>
</dbReference>
<keyword evidence="7" id="KW-1185">Reference proteome</keyword>
<dbReference type="Gene3D" id="3.40.50.2300">
    <property type="match status" value="2"/>
</dbReference>
<protein>
    <submittedName>
        <fullName evidence="6">ABC transporter substrate-binding protein</fullName>
    </submittedName>
</protein>
<evidence type="ECO:0000256" key="1">
    <source>
        <dbReference type="ARBA" id="ARBA00010062"/>
    </source>
</evidence>
<evidence type="ECO:0000256" key="4">
    <source>
        <dbReference type="SAM" id="SignalP"/>
    </source>
</evidence>
<dbReference type="PANTHER" id="PTHR30483">
    <property type="entry name" value="LEUCINE-SPECIFIC-BINDING PROTEIN"/>
    <property type="match status" value="1"/>
</dbReference>
<organism evidence="6 7">
    <name type="scientific">Rhodopila globiformis</name>
    <name type="common">Rhodopseudomonas globiformis</name>
    <dbReference type="NCBI Taxonomy" id="1071"/>
    <lineage>
        <taxon>Bacteria</taxon>
        <taxon>Pseudomonadati</taxon>
        <taxon>Pseudomonadota</taxon>
        <taxon>Alphaproteobacteria</taxon>
        <taxon>Acetobacterales</taxon>
        <taxon>Acetobacteraceae</taxon>
        <taxon>Rhodopila</taxon>
    </lineage>
</organism>
<sequence length="411" mass="44720">MTQDTSGLLVPRRKALLGAAALAAAPLAAPHIARAVEPIRIGLLLAKTGQIATQTDYLANGTFLAMHERGNTIAGRPAELVWLDEPTPQAAMQAMQELVQEDKVCAVLGGSLSSNALAEEATAARLQIPFVCNNAAATDITGKNCNRYTFRLNTPVVVQQRMLAPYALKSGKRWYHITASCAFGQDILRTSRALLKAAGGTEIGADEVPQNTADFSSFILKIREARPDVVVGGLPAEDLSTFLKQWNALGMKGRIPFMEIAIGDTDIWAIGPEAATGTFTTMWYYRNPANPPEEQAFAAAYTKKYRKPPADSAWMGWIAARSLFESIDAARSTGPMAIIEALEAWKVQAGPLTYGYRRFDHQMLARNLAVTVKAKLADRWDYFDVDATLPENITDLNKVFGTREEIGCELG</sequence>
<dbReference type="InterPro" id="IPR028082">
    <property type="entry name" value="Peripla_BP_I"/>
</dbReference>
<accession>A0A2S6N1G9</accession>
<dbReference type="GO" id="GO:0006865">
    <property type="term" value="P:amino acid transport"/>
    <property type="evidence" value="ECO:0007669"/>
    <property type="project" value="UniProtKB-KW"/>
</dbReference>
<gene>
    <name evidence="6" type="ORF">CCS01_24170</name>
</gene>
<dbReference type="EMBL" id="NHRY01000243">
    <property type="protein sequence ID" value="PPQ28436.1"/>
    <property type="molecule type" value="Genomic_DNA"/>
</dbReference>
<dbReference type="Pfam" id="PF13458">
    <property type="entry name" value="Peripla_BP_6"/>
    <property type="match status" value="1"/>
</dbReference>
<keyword evidence="3" id="KW-0029">Amino-acid transport</keyword>
<dbReference type="Proteomes" id="UP000239724">
    <property type="component" value="Unassembled WGS sequence"/>
</dbReference>
<dbReference type="PROSITE" id="PS51318">
    <property type="entry name" value="TAT"/>
    <property type="match status" value="1"/>
</dbReference>
<name>A0A2S6N1G9_RHOGL</name>
<feature type="domain" description="Leucine-binding protein" evidence="5">
    <location>
        <begin position="38"/>
        <end position="370"/>
    </location>
</feature>
<evidence type="ECO:0000256" key="2">
    <source>
        <dbReference type="ARBA" id="ARBA00022729"/>
    </source>
</evidence>
<feature type="chain" id="PRO_5015783510" evidence="4">
    <location>
        <begin position="36"/>
        <end position="411"/>
    </location>
</feature>
<proteinExistence type="inferred from homology"/>
<dbReference type="OrthoDB" id="5450279at2"/>
<evidence type="ECO:0000256" key="3">
    <source>
        <dbReference type="ARBA" id="ARBA00022970"/>
    </source>
</evidence>
<comment type="caution">
    <text evidence="6">The sequence shown here is derived from an EMBL/GenBank/DDBJ whole genome shotgun (WGS) entry which is preliminary data.</text>
</comment>